<accession>A0ABP7WQ88</accession>
<feature type="region of interest" description="Disordered" evidence="1">
    <location>
        <begin position="1"/>
        <end position="26"/>
    </location>
</feature>
<evidence type="ECO:0000256" key="2">
    <source>
        <dbReference type="SAM" id="Phobius"/>
    </source>
</evidence>
<dbReference type="RefSeq" id="WP_344955206.1">
    <property type="nucleotide sequence ID" value="NZ_BAAAZG010000050.1"/>
</dbReference>
<feature type="transmembrane region" description="Helical" evidence="2">
    <location>
        <begin position="117"/>
        <end position="134"/>
    </location>
</feature>
<evidence type="ECO:0000313" key="3">
    <source>
        <dbReference type="EMBL" id="GAA4093614.1"/>
    </source>
</evidence>
<proteinExistence type="predicted"/>
<evidence type="ECO:0000313" key="4">
    <source>
        <dbReference type="Proteomes" id="UP001500683"/>
    </source>
</evidence>
<protein>
    <recommendedName>
        <fullName evidence="5">DUF1707 domain-containing protein</fullName>
    </recommendedName>
</protein>
<reference evidence="4" key="1">
    <citation type="journal article" date="2019" name="Int. J. Syst. Evol. Microbiol.">
        <title>The Global Catalogue of Microorganisms (GCM) 10K type strain sequencing project: providing services to taxonomists for standard genome sequencing and annotation.</title>
        <authorList>
            <consortium name="The Broad Institute Genomics Platform"/>
            <consortium name="The Broad Institute Genome Sequencing Center for Infectious Disease"/>
            <person name="Wu L."/>
            <person name="Ma J."/>
        </authorList>
    </citation>
    <scope>NUCLEOTIDE SEQUENCE [LARGE SCALE GENOMIC DNA]</scope>
    <source>
        <strain evidence="4">JCM 16702</strain>
    </source>
</reference>
<evidence type="ECO:0000256" key="1">
    <source>
        <dbReference type="SAM" id="MobiDB-lite"/>
    </source>
</evidence>
<keyword evidence="2" id="KW-0812">Transmembrane</keyword>
<dbReference type="EMBL" id="BAAAZG010000050">
    <property type="protein sequence ID" value="GAA4093614.1"/>
    <property type="molecule type" value="Genomic_DNA"/>
</dbReference>
<feature type="transmembrane region" description="Helical" evidence="2">
    <location>
        <begin position="92"/>
        <end position="111"/>
    </location>
</feature>
<gene>
    <name evidence="3" type="ORF">GCM10022214_64680</name>
</gene>
<keyword evidence="2" id="KW-1133">Transmembrane helix</keyword>
<keyword evidence="2" id="KW-0472">Membrane</keyword>
<evidence type="ECO:0008006" key="5">
    <source>
        <dbReference type="Google" id="ProtNLM"/>
    </source>
</evidence>
<name>A0ABP7WQ88_9ACTN</name>
<dbReference type="Proteomes" id="UP001500683">
    <property type="component" value="Unassembled WGS sequence"/>
</dbReference>
<keyword evidence="4" id="KW-1185">Reference proteome</keyword>
<organism evidence="3 4">
    <name type="scientific">Actinomadura miaoliensis</name>
    <dbReference type="NCBI Taxonomy" id="430685"/>
    <lineage>
        <taxon>Bacteria</taxon>
        <taxon>Bacillati</taxon>
        <taxon>Actinomycetota</taxon>
        <taxon>Actinomycetes</taxon>
        <taxon>Streptosporangiales</taxon>
        <taxon>Thermomonosporaceae</taxon>
        <taxon>Actinomadura</taxon>
    </lineage>
</organism>
<sequence>MTTSRPPRGAPAAAGPPHAAGLPHVGLPGAGLPRDDLAAALAARRELGPDYDAAFAETVVDRVEQALDARLGPRPAGYAAGRAARPADGPGIALVVVSLLAAIPLSAIGVVNAGLPGLLIVWAAIVLINLAHALRPRP</sequence>
<comment type="caution">
    <text evidence="3">The sequence shown here is derived from an EMBL/GenBank/DDBJ whole genome shotgun (WGS) entry which is preliminary data.</text>
</comment>
<feature type="compositionally biased region" description="Low complexity" evidence="1">
    <location>
        <begin position="1"/>
        <end position="24"/>
    </location>
</feature>